<proteinExistence type="predicted"/>
<reference evidence="2" key="1">
    <citation type="submission" date="2016-10" db="EMBL/GenBank/DDBJ databases">
        <title>Sequence of Gallionella enrichment culture.</title>
        <authorList>
            <person name="Poehlein A."/>
            <person name="Muehling M."/>
            <person name="Daniel R."/>
        </authorList>
    </citation>
    <scope>NUCLEOTIDE SEQUENCE</scope>
</reference>
<accession>A0A1J5TFD3</accession>
<keyword evidence="1" id="KW-0812">Transmembrane</keyword>
<dbReference type="AlphaFoldDB" id="A0A1J5TFD3"/>
<protein>
    <recommendedName>
        <fullName evidence="3">DUF3619 family protein</fullName>
    </recommendedName>
</protein>
<comment type="caution">
    <text evidence="2">The sequence shown here is derived from an EMBL/GenBank/DDBJ whole genome shotgun (WGS) entry which is preliminary data.</text>
</comment>
<organism evidence="2">
    <name type="scientific">mine drainage metagenome</name>
    <dbReference type="NCBI Taxonomy" id="410659"/>
    <lineage>
        <taxon>unclassified sequences</taxon>
        <taxon>metagenomes</taxon>
        <taxon>ecological metagenomes</taxon>
    </lineage>
</organism>
<dbReference type="EMBL" id="MLJW01000001">
    <property type="protein sequence ID" value="OIR19623.1"/>
    <property type="molecule type" value="Genomic_DNA"/>
</dbReference>
<evidence type="ECO:0000256" key="1">
    <source>
        <dbReference type="SAM" id="Phobius"/>
    </source>
</evidence>
<gene>
    <name evidence="2" type="ORF">GALL_05050</name>
</gene>
<dbReference type="InterPro" id="IPR022064">
    <property type="entry name" value="DUF3619"/>
</dbReference>
<keyword evidence="1" id="KW-0472">Membrane</keyword>
<name>A0A1J5TFD3_9ZZZZ</name>
<dbReference type="Pfam" id="PF12279">
    <property type="entry name" value="DUF3619"/>
    <property type="match status" value="1"/>
</dbReference>
<evidence type="ECO:0008006" key="3">
    <source>
        <dbReference type="Google" id="ProtNLM"/>
    </source>
</evidence>
<keyword evidence="1" id="KW-1133">Transmembrane helix</keyword>
<sequence>MNTKLTTQEIGSLLDQSTRQLDRRTLDQLQMARQHALHSQRVSVSTWVSQNGMLHGRLQLSARALNWIIAAVVASLLVINVTYWSNLSEHDHSDIDIAILTDDLPVDMYVD</sequence>
<evidence type="ECO:0000313" key="2">
    <source>
        <dbReference type="EMBL" id="OIR19623.1"/>
    </source>
</evidence>
<feature type="transmembrane region" description="Helical" evidence="1">
    <location>
        <begin position="64"/>
        <end position="84"/>
    </location>
</feature>